<dbReference type="AlphaFoldDB" id="A0AAW6SE99"/>
<evidence type="ECO:0000256" key="1">
    <source>
        <dbReference type="SAM" id="MobiDB-lite"/>
    </source>
</evidence>
<evidence type="ECO:0000313" key="4">
    <source>
        <dbReference type="Proteomes" id="UP001158360"/>
    </source>
</evidence>
<sequence length="481" mass="53971">MDQDLQNALAFYQPAPDGWFSGLSRKMEAAGVWVWETIQGDFNDNQTTGQVVTGTLISMIPLVDQICDVRDLIANSKNIKENSNDTWAWVALALTLVGIFPVLGSLAKGGLKLVLRKIGSKFLAGSNLQNIISMGINDGLTQLNKYLDIPAVQQSLHFLKISNAYEFLEKELRKAMEIVNANQLSAQLDKLISATEDLLDTAKSWGPESIRQPINNNLRELTELKKMANVGLAKTLGPLNEALEQLANRLHVEGDNAYRAYVGENRHILDEKGMNRASEELELLKKEKPDWVDKDVEGKYSALGELKASYQKDIKKGWPDISDDSDKGVLKSKYNTFDDSMHAVELPSGTRLYRIVDSSSTDNSICWMREEEFLKLKSKSDWRRNFAVWKSWNENGEYVVYTVPKGEPLKVWEGRAATQVKEEAKEYSLEGGAVQIVVDPAELKKEFTNPRMATGWGEQDVSSDPLSPFTGLPSLTNKWYE</sequence>
<feature type="transmembrane region" description="Helical" evidence="2">
    <location>
        <begin position="87"/>
        <end position="107"/>
    </location>
</feature>
<dbReference type="EMBL" id="JAODZM010000070">
    <property type="protein sequence ID" value="MDH0198852.1"/>
    <property type="molecule type" value="Genomic_DNA"/>
</dbReference>
<keyword evidence="2" id="KW-0472">Membrane</keyword>
<organism evidence="3 4">
    <name type="scientific">Enterobacter cloacae</name>
    <dbReference type="NCBI Taxonomy" id="550"/>
    <lineage>
        <taxon>Bacteria</taxon>
        <taxon>Pseudomonadati</taxon>
        <taxon>Pseudomonadota</taxon>
        <taxon>Gammaproteobacteria</taxon>
        <taxon>Enterobacterales</taxon>
        <taxon>Enterobacteriaceae</taxon>
        <taxon>Enterobacter</taxon>
        <taxon>Enterobacter cloacae complex</taxon>
    </lineage>
</organism>
<evidence type="ECO:0000313" key="3">
    <source>
        <dbReference type="EMBL" id="MDH0198852.1"/>
    </source>
</evidence>
<dbReference type="Proteomes" id="UP001158360">
    <property type="component" value="Unassembled WGS sequence"/>
</dbReference>
<evidence type="ECO:0000256" key="2">
    <source>
        <dbReference type="SAM" id="Phobius"/>
    </source>
</evidence>
<gene>
    <name evidence="3" type="ORF">N7383_24845</name>
</gene>
<accession>A0AAW6SE99</accession>
<proteinExistence type="predicted"/>
<name>A0AAW6SE99_ENTCL</name>
<reference evidence="3" key="1">
    <citation type="submission" date="2022-09" db="EMBL/GenBank/DDBJ databases">
        <title>Intensive care unit water sources are persistently colonized with multi-drug resistant bacteria and are the site of extensive horizontal gene transfer of antibiotic resistance genes.</title>
        <authorList>
            <person name="Diorio-Toth L."/>
        </authorList>
    </citation>
    <scope>NUCLEOTIDE SEQUENCE</scope>
    <source>
        <strain evidence="3">GD04139</strain>
    </source>
</reference>
<dbReference type="CDD" id="cd20746">
    <property type="entry name" value="FIX_Ntox15_NUC_DUF4112_RhsA-like"/>
    <property type="match status" value="1"/>
</dbReference>
<keyword evidence="2" id="KW-1133">Transmembrane helix</keyword>
<dbReference type="RefSeq" id="WP_058679228.1">
    <property type="nucleotide sequence ID" value="NZ_CAIZTI010000010.1"/>
</dbReference>
<feature type="region of interest" description="Disordered" evidence="1">
    <location>
        <begin position="454"/>
        <end position="481"/>
    </location>
</feature>
<keyword evidence="2" id="KW-0812">Transmembrane</keyword>
<protein>
    <submittedName>
        <fullName evidence="3">Uncharacterized protein</fullName>
    </submittedName>
</protein>
<comment type="caution">
    <text evidence="3">The sequence shown here is derived from an EMBL/GenBank/DDBJ whole genome shotgun (WGS) entry which is preliminary data.</text>
</comment>
<dbReference type="InterPro" id="IPR049802">
    <property type="entry name" value="RhsC-like_FIX"/>
</dbReference>